<organism evidence="2 3">
    <name type="scientific">Palleronia aestuarii</name>
    <dbReference type="NCBI Taxonomy" id="568105"/>
    <lineage>
        <taxon>Bacteria</taxon>
        <taxon>Pseudomonadati</taxon>
        <taxon>Pseudomonadota</taxon>
        <taxon>Alphaproteobacteria</taxon>
        <taxon>Rhodobacterales</taxon>
        <taxon>Roseobacteraceae</taxon>
        <taxon>Palleronia</taxon>
    </lineage>
</organism>
<evidence type="ECO:0000313" key="2">
    <source>
        <dbReference type="EMBL" id="PZX18926.1"/>
    </source>
</evidence>
<name>A0A2W7P0D6_9RHOB</name>
<dbReference type="AlphaFoldDB" id="A0A2W7P0D6"/>
<feature type="compositionally biased region" description="Pro residues" evidence="1">
    <location>
        <begin position="85"/>
        <end position="96"/>
    </location>
</feature>
<dbReference type="Proteomes" id="UP000248916">
    <property type="component" value="Unassembled WGS sequence"/>
</dbReference>
<comment type="caution">
    <text evidence="2">The sequence shown here is derived from an EMBL/GenBank/DDBJ whole genome shotgun (WGS) entry which is preliminary data.</text>
</comment>
<gene>
    <name evidence="2" type="ORF">LX81_00620</name>
</gene>
<protein>
    <submittedName>
        <fullName evidence="2">Uncharacterized protein</fullName>
    </submittedName>
</protein>
<evidence type="ECO:0000313" key="3">
    <source>
        <dbReference type="Proteomes" id="UP000248916"/>
    </source>
</evidence>
<proteinExistence type="predicted"/>
<dbReference type="EMBL" id="QKZL01000002">
    <property type="protein sequence ID" value="PZX18926.1"/>
    <property type="molecule type" value="Genomic_DNA"/>
</dbReference>
<feature type="region of interest" description="Disordered" evidence="1">
    <location>
        <begin position="78"/>
        <end position="130"/>
    </location>
</feature>
<keyword evidence="3" id="KW-1185">Reference proteome</keyword>
<feature type="region of interest" description="Disordered" evidence="1">
    <location>
        <begin position="27"/>
        <end position="47"/>
    </location>
</feature>
<accession>A0A2W7P0D6</accession>
<sequence>MASLFAAVAVSSVVVMLGASRLEIATRQSEAPAEDTAASTPPVDEADGSIDAVSVLTIPEADPVQDPVQTIPDDIVPELRESLPPGIPPVPRPARGPAPEGSAQMDGAPPRPGADIPAARSTGDAPAADLNVTPSQEIDRAIEEAETAALAPPAGREQRATDLTDPNIASRLASIPDLDRYRVRLVSGDQEVFSQLEETLMGYGVGDVERRSTSIAPRKNVVRYFREEDAEFAALLAGLLEAEPQNLETFRPRPASGEIEIWLAGS</sequence>
<reference evidence="2 3" key="1">
    <citation type="submission" date="2018-06" db="EMBL/GenBank/DDBJ databases">
        <title>Genomic Encyclopedia of Archaeal and Bacterial Type Strains, Phase II (KMG-II): from individual species to whole genera.</title>
        <authorList>
            <person name="Goeker M."/>
        </authorList>
    </citation>
    <scope>NUCLEOTIDE SEQUENCE [LARGE SCALE GENOMIC DNA]</scope>
    <source>
        <strain evidence="2 3">DSM 22009</strain>
    </source>
</reference>
<evidence type="ECO:0000256" key="1">
    <source>
        <dbReference type="SAM" id="MobiDB-lite"/>
    </source>
</evidence>